<dbReference type="CDD" id="cd04322">
    <property type="entry name" value="LysRS_N"/>
    <property type="match status" value="1"/>
</dbReference>
<comment type="caution">
    <text evidence="11">The sequence shown here is derived from an EMBL/GenBank/DDBJ whole genome shotgun (WGS) entry which is preliminary data.</text>
</comment>
<dbReference type="Proteomes" id="UP000228700">
    <property type="component" value="Unassembled WGS sequence"/>
</dbReference>
<keyword evidence="3 7" id="KW-0547">Nucleotide-binding</keyword>
<dbReference type="PANTHER" id="PTHR42918:SF15">
    <property type="entry name" value="LYSINE--TRNA LIGASE, CHLOROPLASTIC_MITOCHONDRIAL"/>
    <property type="match status" value="1"/>
</dbReference>
<keyword evidence="2 7" id="KW-0479">Metal-binding</keyword>
<evidence type="ECO:0000313" key="12">
    <source>
        <dbReference type="Proteomes" id="UP000228700"/>
    </source>
</evidence>
<keyword evidence="4 7" id="KW-0067">ATP-binding</keyword>
<dbReference type="SUPFAM" id="SSF50249">
    <property type="entry name" value="Nucleic acid-binding proteins"/>
    <property type="match status" value="1"/>
</dbReference>
<dbReference type="InterPro" id="IPR006195">
    <property type="entry name" value="aa-tRNA-synth_II"/>
</dbReference>
<dbReference type="Pfam" id="PF00152">
    <property type="entry name" value="tRNA-synt_2"/>
    <property type="match status" value="1"/>
</dbReference>
<dbReference type="PRINTS" id="PR00982">
    <property type="entry name" value="TRNASYNTHLYS"/>
</dbReference>
<comment type="catalytic activity">
    <reaction evidence="6 7 8">
        <text>tRNA(Lys) + L-lysine + ATP = L-lysyl-tRNA(Lys) + AMP + diphosphate</text>
        <dbReference type="Rhea" id="RHEA:20792"/>
        <dbReference type="Rhea" id="RHEA-COMP:9696"/>
        <dbReference type="Rhea" id="RHEA-COMP:9697"/>
        <dbReference type="ChEBI" id="CHEBI:30616"/>
        <dbReference type="ChEBI" id="CHEBI:32551"/>
        <dbReference type="ChEBI" id="CHEBI:33019"/>
        <dbReference type="ChEBI" id="CHEBI:78442"/>
        <dbReference type="ChEBI" id="CHEBI:78529"/>
        <dbReference type="ChEBI" id="CHEBI:456215"/>
        <dbReference type="EC" id="6.1.1.6"/>
    </reaction>
</comment>
<feature type="compositionally biased region" description="Basic and acidic residues" evidence="9">
    <location>
        <begin position="420"/>
        <end position="433"/>
    </location>
</feature>
<dbReference type="GO" id="GO:0005524">
    <property type="term" value="F:ATP binding"/>
    <property type="evidence" value="ECO:0007669"/>
    <property type="project" value="UniProtKB-UniRule"/>
</dbReference>
<dbReference type="InterPro" id="IPR018149">
    <property type="entry name" value="Lys-tRNA-synth_II_C"/>
</dbReference>
<dbReference type="AlphaFoldDB" id="A0A2M8LBV5"/>
<protein>
    <recommendedName>
        <fullName evidence="7">Lysine--tRNA ligase</fullName>
        <ecNumber evidence="7">6.1.1.6</ecNumber>
    </recommendedName>
    <alternativeName>
        <fullName evidence="7">Lysyl-tRNA synthetase</fullName>
        <shortName evidence="7">LysRS</shortName>
    </alternativeName>
</protein>
<dbReference type="GO" id="GO:0005829">
    <property type="term" value="C:cytosol"/>
    <property type="evidence" value="ECO:0007669"/>
    <property type="project" value="TreeGrafter"/>
</dbReference>
<organism evidence="11 12">
    <name type="scientific">Candidatus Taylorbacteria bacterium CG10_big_fil_rev_8_21_14_0_10_41_48</name>
    <dbReference type="NCBI Taxonomy" id="1975024"/>
    <lineage>
        <taxon>Bacteria</taxon>
        <taxon>Candidatus Tayloriibacteriota</taxon>
    </lineage>
</organism>
<keyword evidence="7" id="KW-0963">Cytoplasm</keyword>
<comment type="cofactor">
    <cofactor evidence="7 8">
        <name>Mg(2+)</name>
        <dbReference type="ChEBI" id="CHEBI:18420"/>
    </cofactor>
    <text evidence="7 8">Binds 3 Mg(2+) ions per subunit.</text>
</comment>
<dbReference type="InterPro" id="IPR002313">
    <property type="entry name" value="Lys-tRNA-ligase_II"/>
</dbReference>
<comment type="subcellular location">
    <subcellularLocation>
        <location evidence="7">Cytoplasm</location>
    </subcellularLocation>
</comment>
<dbReference type="EC" id="6.1.1.6" evidence="7"/>
<evidence type="ECO:0000256" key="7">
    <source>
        <dbReference type="HAMAP-Rule" id="MF_00252"/>
    </source>
</evidence>
<dbReference type="EMBL" id="PFEQ01000013">
    <property type="protein sequence ID" value="PJE74084.1"/>
    <property type="molecule type" value="Genomic_DNA"/>
</dbReference>
<evidence type="ECO:0000256" key="1">
    <source>
        <dbReference type="ARBA" id="ARBA00022598"/>
    </source>
</evidence>
<reference evidence="12" key="1">
    <citation type="submission" date="2017-09" db="EMBL/GenBank/DDBJ databases">
        <title>Depth-based differentiation of microbial function through sediment-hosted aquifers and enrichment of novel symbionts in the deep terrestrial subsurface.</title>
        <authorList>
            <person name="Probst A.J."/>
            <person name="Ladd B."/>
            <person name="Jarett J.K."/>
            <person name="Geller-Mcgrath D.E."/>
            <person name="Sieber C.M.K."/>
            <person name="Emerson J.B."/>
            <person name="Anantharaman K."/>
            <person name="Thomas B.C."/>
            <person name="Malmstrom R."/>
            <person name="Stieglmeier M."/>
            <person name="Klingl A."/>
            <person name="Woyke T."/>
            <person name="Ryan C.M."/>
            <person name="Banfield J.F."/>
        </authorList>
    </citation>
    <scope>NUCLEOTIDE SEQUENCE [LARGE SCALE GENOMIC DNA]</scope>
</reference>
<dbReference type="InterPro" id="IPR004364">
    <property type="entry name" value="Aa-tRNA-synt_II"/>
</dbReference>
<keyword evidence="7 8" id="KW-0460">Magnesium</keyword>
<comment type="similarity">
    <text evidence="7">Belongs to the class-II aminoacyl-tRNA synthetase family.</text>
</comment>
<keyword evidence="7" id="KW-0648">Protein biosynthesis</keyword>
<keyword evidence="5 7" id="KW-0030">Aminoacyl-tRNA synthetase</keyword>
<dbReference type="HAMAP" id="MF_00252">
    <property type="entry name" value="Lys_tRNA_synth_class2"/>
    <property type="match status" value="1"/>
</dbReference>
<dbReference type="GO" id="GO:0000049">
    <property type="term" value="F:tRNA binding"/>
    <property type="evidence" value="ECO:0007669"/>
    <property type="project" value="TreeGrafter"/>
</dbReference>
<keyword evidence="1 7" id="KW-0436">Ligase</keyword>
<evidence type="ECO:0000256" key="4">
    <source>
        <dbReference type="ARBA" id="ARBA00022840"/>
    </source>
</evidence>
<comment type="caution">
    <text evidence="7">Lacks conserved residue(s) required for the propagation of feature annotation.</text>
</comment>
<proteinExistence type="inferred from homology"/>
<dbReference type="GO" id="GO:0000287">
    <property type="term" value="F:magnesium ion binding"/>
    <property type="evidence" value="ECO:0007669"/>
    <property type="project" value="UniProtKB-UniRule"/>
</dbReference>
<sequence length="489" mass="55514">MASLEDIRESRLKKLELLKSAGVNPYPIESQRDYSLATIKSEFETLEKKGRLSVAGRIMAIRGQGAILFVVLDDGTGRFQTVFKKDDMDEKLFSLFSDAVDLGDIISVTGTLFTTQRGERSILAISWSMLTKSLRPLPEKWNGLQDVEERFRRRYLDTLMSDEVKNRFIARSRIITAIRAFLDRHDFLEVETPQLQPLAGGTNATPFVTHHNALDIDLYLRIAPELYLKKLLIGGFPKVYEIGRNFRNEGIDVTHNPEFTMLEFYEAFSTADKQMDFVEQLMKELVQNLFEGKKLESEKGELDFSKKFIRISYAELLEDYAGIDPHKASRADVEDKAKKLGVKVDTADSREKIIDNIYKKSARPKIITPTFITDYPVNMLPLAKRSEKDPSAVDAFQLIVAGMEIVKAFSELNDPVDQQSRFDKEEENAKAGDTEAQPNDLEFVEALEYGMPPAGGVGIGIDRLAMLMTNTQNIKEIILFPTMRPRDNK</sequence>
<feature type="region of interest" description="Disordered" evidence="9">
    <location>
        <begin position="417"/>
        <end position="436"/>
    </location>
</feature>
<evidence type="ECO:0000259" key="10">
    <source>
        <dbReference type="PROSITE" id="PS50862"/>
    </source>
</evidence>
<dbReference type="NCBIfam" id="TIGR00499">
    <property type="entry name" value="lysS_bact"/>
    <property type="match status" value="1"/>
</dbReference>
<dbReference type="InterPro" id="IPR044136">
    <property type="entry name" value="Lys-tRNA-ligase_II_N"/>
</dbReference>
<dbReference type="GO" id="GO:0004824">
    <property type="term" value="F:lysine-tRNA ligase activity"/>
    <property type="evidence" value="ECO:0007669"/>
    <property type="project" value="UniProtKB-UniRule"/>
</dbReference>
<dbReference type="Gene3D" id="3.30.930.10">
    <property type="entry name" value="Bira Bifunctional Protein, Domain 2"/>
    <property type="match status" value="1"/>
</dbReference>
<feature type="binding site" evidence="7">
    <location>
        <position position="404"/>
    </location>
    <ligand>
        <name>Mg(2+)</name>
        <dbReference type="ChEBI" id="CHEBI:18420"/>
        <label>2</label>
    </ligand>
</feature>
<evidence type="ECO:0000313" key="11">
    <source>
        <dbReference type="EMBL" id="PJE74084.1"/>
    </source>
</evidence>
<gene>
    <name evidence="7 11" type="primary">lysS</name>
    <name evidence="11" type="ORF">COV01_03225</name>
</gene>
<evidence type="ECO:0000256" key="9">
    <source>
        <dbReference type="SAM" id="MobiDB-lite"/>
    </source>
</evidence>
<feature type="domain" description="Aminoacyl-transfer RNA synthetases class-II family profile" evidence="10">
    <location>
        <begin position="171"/>
        <end position="485"/>
    </location>
</feature>
<dbReference type="Pfam" id="PF01336">
    <property type="entry name" value="tRNA_anti-codon"/>
    <property type="match status" value="1"/>
</dbReference>
<dbReference type="InterPro" id="IPR045864">
    <property type="entry name" value="aa-tRNA-synth_II/BPL/LPL"/>
</dbReference>
<dbReference type="PROSITE" id="PS50862">
    <property type="entry name" value="AA_TRNA_LIGASE_II"/>
    <property type="match status" value="1"/>
</dbReference>
<name>A0A2M8LBV5_9BACT</name>
<dbReference type="Gene3D" id="2.40.50.140">
    <property type="entry name" value="Nucleic acid-binding proteins"/>
    <property type="match status" value="1"/>
</dbReference>
<dbReference type="InterPro" id="IPR012340">
    <property type="entry name" value="NA-bd_OB-fold"/>
</dbReference>
<feature type="binding site" evidence="7">
    <location>
        <position position="404"/>
    </location>
    <ligand>
        <name>Mg(2+)</name>
        <dbReference type="ChEBI" id="CHEBI:18420"/>
        <label>1</label>
    </ligand>
</feature>
<dbReference type="GO" id="GO:0006430">
    <property type="term" value="P:lysyl-tRNA aminoacylation"/>
    <property type="evidence" value="ECO:0007669"/>
    <property type="project" value="UniProtKB-UniRule"/>
</dbReference>
<dbReference type="NCBIfam" id="NF001756">
    <property type="entry name" value="PRK00484.1"/>
    <property type="match status" value="1"/>
</dbReference>
<dbReference type="InterPro" id="IPR004365">
    <property type="entry name" value="NA-bd_OB_tRNA"/>
</dbReference>
<evidence type="ECO:0000256" key="5">
    <source>
        <dbReference type="ARBA" id="ARBA00023146"/>
    </source>
</evidence>
<evidence type="ECO:0000256" key="8">
    <source>
        <dbReference type="RuleBase" id="RU000336"/>
    </source>
</evidence>
<accession>A0A2M8LBV5</accession>
<comment type="subunit">
    <text evidence="7">Homodimer.</text>
</comment>
<dbReference type="SUPFAM" id="SSF55681">
    <property type="entry name" value="Class II aaRS and biotin synthetases"/>
    <property type="match status" value="1"/>
</dbReference>
<evidence type="ECO:0000256" key="2">
    <source>
        <dbReference type="ARBA" id="ARBA00022723"/>
    </source>
</evidence>
<evidence type="ECO:0000256" key="3">
    <source>
        <dbReference type="ARBA" id="ARBA00022741"/>
    </source>
</evidence>
<dbReference type="CDD" id="cd00775">
    <property type="entry name" value="LysRS_core"/>
    <property type="match status" value="1"/>
</dbReference>
<dbReference type="PANTHER" id="PTHR42918">
    <property type="entry name" value="LYSYL-TRNA SYNTHETASE"/>
    <property type="match status" value="1"/>
</dbReference>
<evidence type="ECO:0000256" key="6">
    <source>
        <dbReference type="ARBA" id="ARBA00048573"/>
    </source>
</evidence>